<keyword evidence="10" id="KW-1006">Bacterial flagellum protein export</keyword>
<gene>
    <name evidence="11" type="ORF">JWV37_00440</name>
</gene>
<keyword evidence="4" id="KW-0813">Transport</keyword>
<keyword evidence="8" id="KW-0653">Protein transport</keyword>
<dbReference type="RefSeq" id="WP_205457673.1">
    <property type="nucleotide sequence ID" value="NZ_JAFHKK010000001.1"/>
</dbReference>
<comment type="caution">
    <text evidence="11">The sequence shown here is derived from an EMBL/GenBank/DDBJ whole genome shotgun (WGS) entry which is preliminary data.</text>
</comment>
<evidence type="ECO:0000256" key="4">
    <source>
        <dbReference type="ARBA" id="ARBA00022448"/>
    </source>
</evidence>
<keyword evidence="12" id="KW-1185">Reference proteome</keyword>
<evidence type="ECO:0000256" key="7">
    <source>
        <dbReference type="ARBA" id="ARBA00022795"/>
    </source>
</evidence>
<keyword evidence="11" id="KW-0969">Cilium</keyword>
<evidence type="ECO:0000256" key="8">
    <source>
        <dbReference type="ARBA" id="ARBA00022927"/>
    </source>
</evidence>
<dbReference type="Pfam" id="PF02050">
    <property type="entry name" value="FliJ"/>
    <property type="match status" value="1"/>
</dbReference>
<evidence type="ECO:0000256" key="1">
    <source>
        <dbReference type="ARBA" id="ARBA00004413"/>
    </source>
</evidence>
<comment type="subcellular location">
    <subcellularLocation>
        <location evidence="1">Cell membrane</location>
        <topology evidence="1">Peripheral membrane protein</topology>
        <orientation evidence="1">Cytoplasmic side</orientation>
    </subcellularLocation>
</comment>
<accession>A0ABS2WNP5</accession>
<reference evidence="12" key="2">
    <citation type="submission" date="2021-02" db="EMBL/GenBank/DDBJ databases">
        <title>Sulfurospirillum tamanensis sp. nov.</title>
        <authorList>
            <person name="Merkel A.Y."/>
        </authorList>
    </citation>
    <scope>NUCLEOTIDE SEQUENCE [LARGE SCALE GENOMIC DNA]</scope>
    <source>
        <strain evidence="12">T05b</strain>
    </source>
</reference>
<dbReference type="InterPro" id="IPR012823">
    <property type="entry name" value="Flagell_FliJ"/>
</dbReference>
<keyword evidence="7" id="KW-1005">Bacterial flagellum biogenesis</keyword>
<dbReference type="Gene3D" id="1.10.287.1700">
    <property type="match status" value="1"/>
</dbReference>
<proteinExistence type="inferred from homology"/>
<keyword evidence="11" id="KW-0966">Cell projection</keyword>
<evidence type="ECO:0000313" key="12">
    <source>
        <dbReference type="Proteomes" id="UP000703590"/>
    </source>
</evidence>
<comment type="similarity">
    <text evidence="2">Belongs to the FliJ family.</text>
</comment>
<reference evidence="11 12" key="1">
    <citation type="submission" date="2021-02" db="EMBL/GenBank/DDBJ databases">
        <title>Sulfurospirillum tamanensis sp. nov.</title>
        <authorList>
            <person name="Frolova A."/>
            <person name="Merkel A."/>
            <person name="Slobodkin A."/>
        </authorList>
    </citation>
    <scope>NUCLEOTIDE SEQUENCE [LARGE SCALE GENOMIC DNA]</scope>
    <source>
        <strain evidence="11 12">T05b</strain>
    </source>
</reference>
<reference evidence="11 12" key="3">
    <citation type="submission" date="2021-02" db="EMBL/GenBank/DDBJ databases">
        <authorList>
            <person name="Merkel A.Y."/>
        </authorList>
    </citation>
    <scope>NUCLEOTIDE SEQUENCE [LARGE SCALE GENOMIC DNA]</scope>
    <source>
        <strain evidence="11 12">T05b</strain>
    </source>
</reference>
<sequence>MDQKFSAIAKVKKQLLDAKEAALMEARTKVSRIEKEIFLVEEAQRSQQVPAQGMFCDLLHVKAFGERLYRQKQDLYESLEAAQLEANACLHHYQEARRDFEKIKYLEEEATSAMLKRLKKQEQLTLDEVALQLYALGGKVR</sequence>
<dbReference type="EMBL" id="JAFHKK010000001">
    <property type="protein sequence ID" value="MBN2963235.1"/>
    <property type="molecule type" value="Genomic_DNA"/>
</dbReference>
<protein>
    <recommendedName>
        <fullName evidence="3">Flagellar FliJ protein</fullName>
    </recommendedName>
</protein>
<evidence type="ECO:0000256" key="3">
    <source>
        <dbReference type="ARBA" id="ARBA00020392"/>
    </source>
</evidence>
<evidence type="ECO:0000256" key="2">
    <source>
        <dbReference type="ARBA" id="ARBA00010004"/>
    </source>
</evidence>
<organism evidence="11 12">
    <name type="scientific">Sulfurospirillum tamanense</name>
    <dbReference type="NCBI Taxonomy" id="2813362"/>
    <lineage>
        <taxon>Bacteria</taxon>
        <taxon>Pseudomonadati</taxon>
        <taxon>Campylobacterota</taxon>
        <taxon>Epsilonproteobacteria</taxon>
        <taxon>Campylobacterales</taxon>
        <taxon>Sulfurospirillaceae</taxon>
        <taxon>Sulfurospirillum</taxon>
    </lineage>
</organism>
<name>A0ABS2WNP5_9BACT</name>
<dbReference type="Proteomes" id="UP000703590">
    <property type="component" value="Unassembled WGS sequence"/>
</dbReference>
<evidence type="ECO:0000256" key="5">
    <source>
        <dbReference type="ARBA" id="ARBA00022475"/>
    </source>
</evidence>
<keyword evidence="5" id="KW-1003">Cell membrane</keyword>
<keyword evidence="6" id="KW-0145">Chemotaxis</keyword>
<evidence type="ECO:0000313" key="11">
    <source>
        <dbReference type="EMBL" id="MBN2963235.1"/>
    </source>
</evidence>
<keyword evidence="11" id="KW-0282">Flagellum</keyword>
<evidence type="ECO:0000256" key="9">
    <source>
        <dbReference type="ARBA" id="ARBA00023136"/>
    </source>
</evidence>
<keyword evidence="9" id="KW-0472">Membrane</keyword>
<dbReference type="InterPro" id="IPR053716">
    <property type="entry name" value="Flag_assembly_chemotaxis_eff"/>
</dbReference>
<evidence type="ECO:0000256" key="10">
    <source>
        <dbReference type="ARBA" id="ARBA00023225"/>
    </source>
</evidence>
<evidence type="ECO:0000256" key="6">
    <source>
        <dbReference type="ARBA" id="ARBA00022500"/>
    </source>
</evidence>